<dbReference type="STRING" id="45235.A0A2K3Q7A4"/>
<keyword evidence="4" id="KW-1185">Reference proteome</keyword>
<proteinExistence type="predicted"/>
<dbReference type="SUPFAM" id="SSF55394">
    <property type="entry name" value="Bactericidal permeability-increasing protein, BPI"/>
    <property type="match status" value="1"/>
</dbReference>
<accession>A0A2K3Q7A4</accession>
<organism evidence="3 4">
    <name type="scientific">Tolypocladium capitatum</name>
    <dbReference type="NCBI Taxonomy" id="45235"/>
    <lineage>
        <taxon>Eukaryota</taxon>
        <taxon>Fungi</taxon>
        <taxon>Dikarya</taxon>
        <taxon>Ascomycota</taxon>
        <taxon>Pezizomycotina</taxon>
        <taxon>Sordariomycetes</taxon>
        <taxon>Hypocreomycetidae</taxon>
        <taxon>Hypocreales</taxon>
        <taxon>Ophiocordycipitaceae</taxon>
        <taxon>Tolypocladium</taxon>
    </lineage>
</organism>
<gene>
    <name evidence="3" type="ORF">TCAP_06656</name>
</gene>
<evidence type="ECO:0000259" key="2">
    <source>
        <dbReference type="Pfam" id="PF19343"/>
    </source>
</evidence>
<dbReference type="EMBL" id="NRSZ01001103">
    <property type="protein sequence ID" value="PNY23399.1"/>
    <property type="molecule type" value="Genomic_DNA"/>
</dbReference>
<feature type="domain" description="HAM1-like N-terminal" evidence="2">
    <location>
        <begin position="29"/>
        <end position="194"/>
    </location>
</feature>
<evidence type="ECO:0000313" key="3">
    <source>
        <dbReference type="EMBL" id="PNY23399.1"/>
    </source>
</evidence>
<protein>
    <recommendedName>
        <fullName evidence="2">HAM1-like N-terminal domain-containing protein</fullName>
    </recommendedName>
</protein>
<name>A0A2K3Q7A4_9HYPO</name>
<feature type="region of interest" description="Disordered" evidence="1">
    <location>
        <begin position="192"/>
        <end position="220"/>
    </location>
</feature>
<dbReference type="InterPro" id="IPR045967">
    <property type="entry name" value="HAM1-like_N"/>
</dbReference>
<dbReference type="GO" id="GO:0008289">
    <property type="term" value="F:lipid binding"/>
    <property type="evidence" value="ECO:0007669"/>
    <property type="project" value="InterPro"/>
</dbReference>
<reference evidence="3 4" key="1">
    <citation type="submission" date="2017-08" db="EMBL/GenBank/DDBJ databases">
        <title>Harnessing the power of phylogenomics to disentangle the directionality and signatures of interkingdom host jumping in the parasitic fungal genus Tolypocladium.</title>
        <authorList>
            <person name="Quandt C.A."/>
            <person name="Patterson W."/>
            <person name="Spatafora J.W."/>
        </authorList>
    </citation>
    <scope>NUCLEOTIDE SEQUENCE [LARGE SCALE GENOMIC DNA]</scope>
    <source>
        <strain evidence="3 4">CBS 113982</strain>
    </source>
</reference>
<dbReference type="Proteomes" id="UP000236621">
    <property type="component" value="Unassembled WGS sequence"/>
</dbReference>
<evidence type="ECO:0000256" key="1">
    <source>
        <dbReference type="SAM" id="MobiDB-lite"/>
    </source>
</evidence>
<sequence length="749" mass="82353">MLSCFGFRRSHRDDGEREPLLAQYHGETARQTRLHEKLHTYQMVRAISQGYIPSNDQVIAHLRSLMSADMLNPEAADMSSSGRALVGSSKLWLTQFIELLQLKNSEDQLQDFIWHLNKARPDVDTGDIGARAAASKAKADAWAAVASLQTVGSLLLTNSDLRIFMADLSVIGRDVFRDTAFTLADVSKQAGEQLGPSAEATEALKHRGRGSQSAAASNQELGDRVGEVAQVVSSGAADVVSEAGHGLSEHASGEERTALLDRLKQAVVKLRRRRDYSESVSTLSLLLKRYLSACARLASDGGQAAEEDVGANPEADGAARSFWLLLTSLGDRDSWDQVEKSFSDVVDAGCTDADFDKLAKELAKLVQEMLSDPDLFDNAEQRFKDVGEKSKDGTSTSPLAESVDGLLGSLDSALRSAAKDVHVQRLVHTSRRIAHILSPKGQYRNKLLVDDSMAAFAPLLAQAVQCLPVPRLEVSTPTVDLLLENLFLEPGRTVNHGSFVPYKLHVSTQNDIEVGKGRFRTTWSMTSRLKVTVAGLSMAADDVGYWLRLHWGPLWMMDEGLASFQLDERGMDIALDIEIGRDRIEELVSLRGVDVHIHHLNYALGKSRLACLAWILKPLIRRMVRKAVEAKAAAAIKEGLHLLNRELVFARERLRATRIADPGDLWTFLRAVTSRLTGAPEPDIATRVGVQPGRGVFRGRYAPGSLVKLWEDEGREAARRADEHERGGWRNEIFDVKTWPAASSPVTRA</sequence>
<feature type="compositionally biased region" description="Polar residues" evidence="1">
    <location>
        <begin position="210"/>
        <end position="220"/>
    </location>
</feature>
<dbReference type="AlphaFoldDB" id="A0A2K3Q7A4"/>
<dbReference type="InterPro" id="IPR017943">
    <property type="entry name" value="Bactericidal_perm-incr_a/b_dom"/>
</dbReference>
<dbReference type="OrthoDB" id="5407957at2759"/>
<dbReference type="PANTHER" id="PTHR31138">
    <property type="entry name" value="CHROMOSOME 19, WHOLE GENOME SHOTGUN SEQUENCE"/>
    <property type="match status" value="1"/>
</dbReference>
<dbReference type="Pfam" id="PF19343">
    <property type="entry name" value="HAM1_N"/>
    <property type="match status" value="2"/>
</dbReference>
<feature type="domain" description="HAM1-like N-terminal" evidence="2">
    <location>
        <begin position="211"/>
        <end position="578"/>
    </location>
</feature>
<comment type="caution">
    <text evidence="3">The sequence shown here is derived from an EMBL/GenBank/DDBJ whole genome shotgun (WGS) entry which is preliminary data.</text>
</comment>
<dbReference type="PANTHER" id="PTHR31138:SF4">
    <property type="entry name" value="DUF5923 DOMAIN-CONTAINING PROTEIN"/>
    <property type="match status" value="1"/>
</dbReference>
<evidence type="ECO:0000313" key="4">
    <source>
        <dbReference type="Proteomes" id="UP000236621"/>
    </source>
</evidence>